<name>A0A6A3LEG1_9STRA</name>
<evidence type="ECO:0000313" key="3">
    <source>
        <dbReference type="Proteomes" id="UP000435112"/>
    </source>
</evidence>
<dbReference type="EMBL" id="QXFU01000975">
    <property type="protein sequence ID" value="KAE9014514.1"/>
    <property type="molecule type" value="Genomic_DNA"/>
</dbReference>
<accession>A0A6A3LEG1</accession>
<dbReference type="Proteomes" id="UP000435112">
    <property type="component" value="Unassembled WGS sequence"/>
</dbReference>
<protein>
    <submittedName>
        <fullName evidence="2">Uncharacterized protein</fullName>
    </submittedName>
</protein>
<reference evidence="2 3" key="1">
    <citation type="submission" date="2018-09" db="EMBL/GenBank/DDBJ databases">
        <title>Genomic investigation of the strawberry pathogen Phytophthora fragariae indicates pathogenicity is determined by transcriptional variation in three key races.</title>
        <authorList>
            <person name="Adams T.M."/>
            <person name="Armitage A.D."/>
            <person name="Sobczyk M.K."/>
            <person name="Bates H.J."/>
            <person name="Dunwell J.M."/>
            <person name="Nellist C.F."/>
            <person name="Harrison R.J."/>
        </authorList>
    </citation>
    <scope>NUCLEOTIDE SEQUENCE [LARGE SCALE GENOMIC DNA]</scope>
    <source>
        <strain evidence="2 3">SCRP324</strain>
    </source>
</reference>
<feature type="compositionally biased region" description="Acidic residues" evidence="1">
    <location>
        <begin position="68"/>
        <end position="81"/>
    </location>
</feature>
<gene>
    <name evidence="2" type="ORF">PR002_g14202</name>
</gene>
<dbReference type="AlphaFoldDB" id="A0A6A3LEG1"/>
<feature type="region of interest" description="Disordered" evidence="1">
    <location>
        <begin position="68"/>
        <end position="105"/>
    </location>
</feature>
<evidence type="ECO:0000256" key="1">
    <source>
        <dbReference type="SAM" id="MobiDB-lite"/>
    </source>
</evidence>
<proteinExistence type="predicted"/>
<comment type="caution">
    <text evidence="2">The sequence shown here is derived from an EMBL/GenBank/DDBJ whole genome shotgun (WGS) entry which is preliminary data.</text>
</comment>
<organism evidence="2 3">
    <name type="scientific">Phytophthora rubi</name>
    <dbReference type="NCBI Taxonomy" id="129364"/>
    <lineage>
        <taxon>Eukaryota</taxon>
        <taxon>Sar</taxon>
        <taxon>Stramenopiles</taxon>
        <taxon>Oomycota</taxon>
        <taxon>Peronosporomycetes</taxon>
        <taxon>Peronosporales</taxon>
        <taxon>Peronosporaceae</taxon>
        <taxon>Phytophthora</taxon>
    </lineage>
</organism>
<sequence length="105" mass="11592">MATVPGSALHGRRLRDSKDVLNYMLATLGIEKDDDGDEDFVLEEDADDLEAEDDADDLVVEDDADELVAEEEDEKAIEAETEYNPKEVHNPPPLPQAEKAAPREA</sequence>
<evidence type="ECO:0000313" key="2">
    <source>
        <dbReference type="EMBL" id="KAE9014514.1"/>
    </source>
</evidence>